<evidence type="ECO:0000256" key="5">
    <source>
        <dbReference type="SAM" id="SignalP"/>
    </source>
</evidence>
<dbReference type="PROSITE" id="PS01039">
    <property type="entry name" value="SBP_BACTERIAL_3"/>
    <property type="match status" value="1"/>
</dbReference>
<comment type="subcellular location">
    <subcellularLocation>
        <location evidence="1">Cell envelope</location>
    </subcellularLocation>
</comment>
<evidence type="ECO:0000256" key="2">
    <source>
        <dbReference type="ARBA" id="ARBA00010333"/>
    </source>
</evidence>
<dbReference type="EMBL" id="JADQDO010000001">
    <property type="protein sequence ID" value="MBF9232109.1"/>
    <property type="molecule type" value="Genomic_DNA"/>
</dbReference>
<organism evidence="7 8">
    <name type="scientific">Microvirga alba</name>
    <dbReference type="NCBI Taxonomy" id="2791025"/>
    <lineage>
        <taxon>Bacteria</taxon>
        <taxon>Pseudomonadati</taxon>
        <taxon>Pseudomonadota</taxon>
        <taxon>Alphaproteobacteria</taxon>
        <taxon>Hyphomicrobiales</taxon>
        <taxon>Methylobacteriaceae</taxon>
        <taxon>Microvirga</taxon>
    </lineage>
</organism>
<dbReference type="Proteomes" id="UP000599312">
    <property type="component" value="Unassembled WGS sequence"/>
</dbReference>
<dbReference type="InterPro" id="IPR018313">
    <property type="entry name" value="SBP_3_CS"/>
</dbReference>
<name>A0A931BP11_9HYPH</name>
<gene>
    <name evidence="7" type="ORF">I2H38_01815</name>
</gene>
<evidence type="ECO:0000313" key="7">
    <source>
        <dbReference type="EMBL" id="MBF9232109.1"/>
    </source>
</evidence>
<dbReference type="PANTHER" id="PTHR35936">
    <property type="entry name" value="MEMBRANE-BOUND LYTIC MUREIN TRANSGLYCOSYLASE F"/>
    <property type="match status" value="1"/>
</dbReference>
<dbReference type="AlphaFoldDB" id="A0A931BP11"/>
<evidence type="ECO:0000256" key="4">
    <source>
        <dbReference type="RuleBase" id="RU003744"/>
    </source>
</evidence>
<dbReference type="Pfam" id="PF00497">
    <property type="entry name" value="SBP_bac_3"/>
    <property type="match status" value="1"/>
</dbReference>
<dbReference type="SMART" id="SM00062">
    <property type="entry name" value="PBPb"/>
    <property type="match status" value="1"/>
</dbReference>
<keyword evidence="3 5" id="KW-0732">Signal</keyword>
<dbReference type="InterPro" id="IPR001638">
    <property type="entry name" value="Solute-binding_3/MltF_N"/>
</dbReference>
<evidence type="ECO:0000256" key="3">
    <source>
        <dbReference type="ARBA" id="ARBA00022729"/>
    </source>
</evidence>
<dbReference type="Gene3D" id="3.40.190.10">
    <property type="entry name" value="Periplasmic binding protein-like II"/>
    <property type="match status" value="2"/>
</dbReference>
<evidence type="ECO:0000313" key="8">
    <source>
        <dbReference type="Proteomes" id="UP000599312"/>
    </source>
</evidence>
<sequence length="268" mass="29839">MNVSGFGRRLAVLASLVAWLASGAPVTAQEAPAALPKQTIRVAIEGANPPFNFIDQNNELQGFEVDLLKAMCEVMKAECVPVPHEWDGILRGLMNRDYDAIMSSLEITDRRKKRIAFSVPYYRIPASFLTRKGSGIRAVTPIALTGKTIGVTDRSDWAEYLDQFYKGSDIRFYSKIEEANLDLLVGRIDTVFGDKRSLTQFLESREGACCRLLGNAPVEPAYQHQTYGIGLRKDDESLRAQFNGAIAQLMADGTYDAIRAKYFPFDIK</sequence>
<accession>A0A931BP11</accession>
<evidence type="ECO:0000256" key="1">
    <source>
        <dbReference type="ARBA" id="ARBA00004196"/>
    </source>
</evidence>
<reference evidence="7" key="1">
    <citation type="submission" date="2020-11" db="EMBL/GenBank/DDBJ databases">
        <authorList>
            <person name="Kim M.K."/>
        </authorList>
    </citation>
    <scope>NUCLEOTIDE SEQUENCE</scope>
    <source>
        <strain evidence="7">BT350</strain>
    </source>
</reference>
<feature type="domain" description="Solute-binding protein family 3/N-terminal" evidence="6">
    <location>
        <begin position="39"/>
        <end position="266"/>
    </location>
</feature>
<comment type="similarity">
    <text evidence="2 4">Belongs to the bacterial solute-binding protein 3 family.</text>
</comment>
<dbReference type="SUPFAM" id="SSF53850">
    <property type="entry name" value="Periplasmic binding protein-like II"/>
    <property type="match status" value="1"/>
</dbReference>
<feature type="chain" id="PRO_5037046304" evidence="5">
    <location>
        <begin position="29"/>
        <end position="268"/>
    </location>
</feature>
<dbReference type="RefSeq" id="WP_196270086.1">
    <property type="nucleotide sequence ID" value="NZ_JADQDO010000001.1"/>
</dbReference>
<dbReference type="PANTHER" id="PTHR35936:SF17">
    <property type="entry name" value="ARGININE-BINDING EXTRACELLULAR PROTEIN ARTP"/>
    <property type="match status" value="1"/>
</dbReference>
<feature type="signal peptide" evidence="5">
    <location>
        <begin position="1"/>
        <end position="28"/>
    </location>
</feature>
<evidence type="ECO:0000259" key="6">
    <source>
        <dbReference type="SMART" id="SM00062"/>
    </source>
</evidence>
<comment type="caution">
    <text evidence="7">The sequence shown here is derived from an EMBL/GenBank/DDBJ whole genome shotgun (WGS) entry which is preliminary data.</text>
</comment>
<keyword evidence="8" id="KW-1185">Reference proteome</keyword>
<proteinExistence type="inferred from homology"/>
<protein>
    <submittedName>
        <fullName evidence="7">Transporter substrate-binding domain-containing protein</fullName>
    </submittedName>
</protein>
<dbReference type="GO" id="GO:0030313">
    <property type="term" value="C:cell envelope"/>
    <property type="evidence" value="ECO:0007669"/>
    <property type="project" value="UniProtKB-SubCell"/>
</dbReference>